<organism evidence="15 16">
    <name type="scientific">Cytospora chrysosperma</name>
    <name type="common">Cytospora canker fungus</name>
    <name type="synonym">Sphaeria chrysosperma</name>
    <dbReference type="NCBI Taxonomy" id="252740"/>
    <lineage>
        <taxon>Eukaryota</taxon>
        <taxon>Fungi</taxon>
        <taxon>Dikarya</taxon>
        <taxon>Ascomycota</taxon>
        <taxon>Pezizomycotina</taxon>
        <taxon>Sordariomycetes</taxon>
        <taxon>Sordariomycetidae</taxon>
        <taxon>Diaporthales</taxon>
        <taxon>Cytosporaceae</taxon>
        <taxon>Cytospora</taxon>
    </lineage>
</organism>
<dbReference type="InterPro" id="IPR023577">
    <property type="entry name" value="CYTH_domain"/>
</dbReference>
<evidence type="ECO:0000256" key="2">
    <source>
        <dbReference type="ARBA" id="ARBA00002106"/>
    </source>
</evidence>
<dbReference type="InterPro" id="IPR012177">
    <property type="entry name" value="ThTPase_euk"/>
</dbReference>
<feature type="domain" description="CYTH" evidence="14">
    <location>
        <begin position="72"/>
        <end position="256"/>
    </location>
</feature>
<evidence type="ECO:0000256" key="9">
    <source>
        <dbReference type="ARBA" id="ARBA00022723"/>
    </source>
</evidence>
<accession>A0A423VMN5</accession>
<dbReference type="PANTHER" id="PTHR14586:SF1">
    <property type="entry name" value="THIAMINE-TRIPHOSPHATASE"/>
    <property type="match status" value="1"/>
</dbReference>
<sequence length="288" mass="31589">MMMKAARSPAKVVSSISSRRLVGSMLLVSPRAFITRPNTPLATKRPSSQVSALGLVHPSTPGSPLRTMPPSTLEIERKFAPTATSMQQLANNTGTPPFESLIHHSNTSFEDAYYDTMDEVLCNAGVWLRRRGDNWEAKIRVGGDFTNSAFEEITNVDDISAMLGKLVPGTALDPNEGLVGGQIEEVAKLVTHRNKFLADGKFTVVLDETDFGHVVGEIELEREASVTGGGEEGVTRAEVEKHKRARAQVIAEMDGEINNFMKRYVWAFPPGNPMGKLSAYFEIKKQQK</sequence>
<dbReference type="GO" id="GO:0005737">
    <property type="term" value="C:cytoplasm"/>
    <property type="evidence" value="ECO:0007669"/>
    <property type="project" value="UniProtKB-SubCell"/>
</dbReference>
<dbReference type="SUPFAM" id="SSF55154">
    <property type="entry name" value="CYTH-like phosphatases"/>
    <property type="match status" value="1"/>
</dbReference>
<keyword evidence="11" id="KW-0460">Magnesium</keyword>
<proteinExistence type="inferred from homology"/>
<dbReference type="GO" id="GO:0000287">
    <property type="term" value="F:magnesium ion binding"/>
    <property type="evidence" value="ECO:0007669"/>
    <property type="project" value="TreeGrafter"/>
</dbReference>
<evidence type="ECO:0000256" key="12">
    <source>
        <dbReference type="ARBA" id="ARBA00022990"/>
    </source>
</evidence>
<evidence type="ECO:0000256" key="1">
    <source>
        <dbReference type="ARBA" id="ARBA00001946"/>
    </source>
</evidence>
<comment type="caution">
    <text evidence="15">The sequence shown here is derived from an EMBL/GenBank/DDBJ whole genome shotgun (WGS) entry which is preliminary data.</text>
</comment>
<dbReference type="EMBL" id="LJZO01000038">
    <property type="protein sequence ID" value="ROV92273.1"/>
    <property type="molecule type" value="Genomic_DNA"/>
</dbReference>
<protein>
    <recommendedName>
        <fullName evidence="7">Thiamine-triphosphatase</fullName>
        <ecNumber evidence="6">3.6.1.28</ecNumber>
    </recommendedName>
</protein>
<evidence type="ECO:0000256" key="8">
    <source>
        <dbReference type="ARBA" id="ARBA00022490"/>
    </source>
</evidence>
<dbReference type="Gene3D" id="2.40.320.10">
    <property type="entry name" value="Hypothetical Protein Pfu-838710-001"/>
    <property type="match status" value="1"/>
</dbReference>
<keyword evidence="16" id="KW-1185">Reference proteome</keyword>
<evidence type="ECO:0000256" key="6">
    <source>
        <dbReference type="ARBA" id="ARBA00012378"/>
    </source>
</evidence>
<evidence type="ECO:0000256" key="10">
    <source>
        <dbReference type="ARBA" id="ARBA00022801"/>
    </source>
</evidence>
<comment type="similarity">
    <text evidence="4">Belongs to the ThTPase family.</text>
</comment>
<evidence type="ECO:0000259" key="14">
    <source>
        <dbReference type="SMART" id="SM01118"/>
    </source>
</evidence>
<evidence type="ECO:0000256" key="11">
    <source>
        <dbReference type="ARBA" id="ARBA00022842"/>
    </source>
</evidence>
<dbReference type="GO" id="GO:0042357">
    <property type="term" value="P:thiamine diphosphate metabolic process"/>
    <property type="evidence" value="ECO:0007669"/>
    <property type="project" value="TreeGrafter"/>
</dbReference>
<evidence type="ECO:0000256" key="7">
    <source>
        <dbReference type="ARBA" id="ARBA00020088"/>
    </source>
</evidence>
<keyword evidence="8" id="KW-0963">Cytoplasm</keyword>
<dbReference type="PANTHER" id="PTHR14586">
    <property type="entry name" value="THIAMINE-TRIPHOSPHATASE"/>
    <property type="match status" value="1"/>
</dbReference>
<evidence type="ECO:0000256" key="3">
    <source>
        <dbReference type="ARBA" id="ARBA00004496"/>
    </source>
</evidence>
<name>A0A423VMN5_CYTCH</name>
<reference evidence="15 16" key="1">
    <citation type="submission" date="2015-09" db="EMBL/GenBank/DDBJ databases">
        <title>Host preference determinants of Valsa canker pathogens revealed by comparative genomics.</title>
        <authorList>
            <person name="Yin Z."/>
            <person name="Huang L."/>
        </authorList>
    </citation>
    <scope>NUCLEOTIDE SEQUENCE [LARGE SCALE GENOMIC DNA]</scope>
    <source>
        <strain evidence="15 16">YSFL</strain>
    </source>
</reference>
<dbReference type="InterPro" id="IPR039582">
    <property type="entry name" value="THTPA"/>
</dbReference>
<comment type="subcellular location">
    <subcellularLocation>
        <location evidence="3">Cytoplasm</location>
    </subcellularLocation>
</comment>
<comment type="function">
    <text evidence="2">Hydrolase highly specific for thiamine triphosphate (ThTP).</text>
</comment>
<comment type="cofactor">
    <cofactor evidence="1">
        <name>Mg(2+)</name>
        <dbReference type="ChEBI" id="CHEBI:18420"/>
    </cofactor>
</comment>
<dbReference type="Pfam" id="PF01928">
    <property type="entry name" value="CYTH"/>
    <property type="match status" value="1"/>
</dbReference>
<dbReference type="InterPro" id="IPR033469">
    <property type="entry name" value="CYTH-like_dom_sf"/>
</dbReference>
<dbReference type="AlphaFoldDB" id="A0A423VMN5"/>
<dbReference type="OrthoDB" id="442176at2759"/>
<dbReference type="SMART" id="SM01118">
    <property type="entry name" value="CYTH"/>
    <property type="match status" value="1"/>
</dbReference>
<evidence type="ECO:0000256" key="5">
    <source>
        <dbReference type="ARBA" id="ARBA00011245"/>
    </source>
</evidence>
<dbReference type="Proteomes" id="UP000284375">
    <property type="component" value="Unassembled WGS sequence"/>
</dbReference>
<gene>
    <name evidence="15" type="ORF">VSDG_07225</name>
</gene>
<dbReference type="CDD" id="cd07758">
    <property type="entry name" value="ThTPase"/>
    <property type="match status" value="1"/>
</dbReference>
<evidence type="ECO:0000256" key="13">
    <source>
        <dbReference type="ARBA" id="ARBA00048194"/>
    </source>
</evidence>
<dbReference type="GO" id="GO:0006772">
    <property type="term" value="P:thiamine metabolic process"/>
    <property type="evidence" value="ECO:0007669"/>
    <property type="project" value="InterPro"/>
</dbReference>
<comment type="subunit">
    <text evidence="5">Monomer.</text>
</comment>
<comment type="catalytic activity">
    <reaction evidence="13">
        <text>thiamine triphosphate + H2O = thiamine diphosphate + phosphate + H(+)</text>
        <dbReference type="Rhea" id="RHEA:11744"/>
        <dbReference type="ChEBI" id="CHEBI:15377"/>
        <dbReference type="ChEBI" id="CHEBI:15378"/>
        <dbReference type="ChEBI" id="CHEBI:43474"/>
        <dbReference type="ChEBI" id="CHEBI:58937"/>
        <dbReference type="ChEBI" id="CHEBI:58938"/>
        <dbReference type="EC" id="3.6.1.28"/>
    </reaction>
</comment>
<dbReference type="GO" id="GO:0050333">
    <property type="term" value="F:thiamine triphosphate phosphatase activity"/>
    <property type="evidence" value="ECO:0007669"/>
    <property type="project" value="UniProtKB-EC"/>
</dbReference>
<keyword evidence="9" id="KW-0479">Metal-binding</keyword>
<keyword evidence="12" id="KW-0007">Acetylation</keyword>
<dbReference type="EC" id="3.6.1.28" evidence="6"/>
<evidence type="ECO:0000313" key="16">
    <source>
        <dbReference type="Proteomes" id="UP000284375"/>
    </source>
</evidence>
<dbReference type="STRING" id="252740.A0A423VMN5"/>
<evidence type="ECO:0000313" key="15">
    <source>
        <dbReference type="EMBL" id="ROV92273.1"/>
    </source>
</evidence>
<evidence type="ECO:0000256" key="4">
    <source>
        <dbReference type="ARBA" id="ARBA00008181"/>
    </source>
</evidence>
<keyword evidence="10" id="KW-0378">Hydrolase</keyword>